<evidence type="ECO:0000313" key="6">
    <source>
        <dbReference type="Proteomes" id="UP000287872"/>
    </source>
</evidence>
<dbReference type="GO" id="GO:0016887">
    <property type="term" value="F:ATP hydrolysis activity"/>
    <property type="evidence" value="ECO:0007669"/>
    <property type="project" value="InterPro"/>
</dbReference>
<feature type="domain" description="ABC transporter" evidence="4">
    <location>
        <begin position="170"/>
        <end position="382"/>
    </location>
</feature>
<name>A0A401URJ4_9CLOT</name>
<dbReference type="Proteomes" id="UP000287872">
    <property type="component" value="Unassembled WGS sequence"/>
</dbReference>
<reference evidence="5 6" key="1">
    <citation type="submission" date="2018-11" db="EMBL/GenBank/DDBJ databases">
        <title>Genome sequencing and assembly of Clostridium tagluense strain A121.</title>
        <authorList>
            <person name="Murakami T."/>
            <person name="Segawa T."/>
            <person name="Shcherbakova V.A."/>
            <person name="Mori H."/>
            <person name="Yoshimura Y."/>
        </authorList>
    </citation>
    <scope>NUCLEOTIDE SEQUENCE [LARGE SCALE GENOMIC DNA]</scope>
    <source>
        <strain evidence="5 6">A121</strain>
    </source>
</reference>
<dbReference type="InterPro" id="IPR051309">
    <property type="entry name" value="ABCF_ATPase"/>
</dbReference>
<dbReference type="InterPro" id="IPR027417">
    <property type="entry name" value="P-loop_NTPase"/>
</dbReference>
<dbReference type="PANTHER" id="PTHR42855">
    <property type="entry name" value="ABC TRANSPORTER ATP-BINDING SUBUNIT"/>
    <property type="match status" value="1"/>
</dbReference>
<comment type="caution">
    <text evidence="5">The sequence shown here is derived from an EMBL/GenBank/DDBJ whole genome shotgun (WGS) entry which is preliminary data.</text>
</comment>
<dbReference type="AlphaFoldDB" id="A0A401URJ4"/>
<keyword evidence="6" id="KW-1185">Reference proteome</keyword>
<organism evidence="5 6">
    <name type="scientific">Clostridium tagluense</name>
    <dbReference type="NCBI Taxonomy" id="360422"/>
    <lineage>
        <taxon>Bacteria</taxon>
        <taxon>Bacillati</taxon>
        <taxon>Bacillota</taxon>
        <taxon>Clostridia</taxon>
        <taxon>Eubacteriales</taxon>
        <taxon>Clostridiaceae</taxon>
        <taxon>Clostridium</taxon>
    </lineage>
</organism>
<dbReference type="InterPro" id="IPR003439">
    <property type="entry name" value="ABC_transporter-like_ATP-bd"/>
</dbReference>
<dbReference type="CDD" id="cd03221">
    <property type="entry name" value="ABCF_EF-3"/>
    <property type="match status" value="1"/>
</dbReference>
<dbReference type="InterPro" id="IPR032781">
    <property type="entry name" value="ABC_tran_Xtn"/>
</dbReference>
<dbReference type="NCBIfam" id="NF000355">
    <property type="entry name" value="ribo_prot_ABC_F"/>
    <property type="match status" value="1"/>
</dbReference>
<dbReference type="Pfam" id="PF12848">
    <property type="entry name" value="ABC_tran_Xtn"/>
    <property type="match status" value="1"/>
</dbReference>
<gene>
    <name evidence="5" type="ORF">Ctaglu_37410</name>
</gene>
<evidence type="ECO:0000256" key="2">
    <source>
        <dbReference type="ARBA" id="ARBA00022840"/>
    </source>
</evidence>
<keyword evidence="2" id="KW-0067">ATP-binding</keyword>
<evidence type="ECO:0000256" key="3">
    <source>
        <dbReference type="SAM" id="Coils"/>
    </source>
</evidence>
<dbReference type="InterPro" id="IPR003593">
    <property type="entry name" value="AAA+_ATPase"/>
</dbReference>
<dbReference type="EMBL" id="BHYK01000027">
    <property type="protein sequence ID" value="GCD12118.1"/>
    <property type="molecule type" value="Genomic_DNA"/>
</dbReference>
<dbReference type="GO" id="GO:0005524">
    <property type="term" value="F:ATP binding"/>
    <property type="evidence" value="ECO:0007669"/>
    <property type="project" value="UniProtKB-KW"/>
</dbReference>
<sequence length="465" mass="54061">MGVSVLDEPTNHLDMDSIEWLEGYLKAYKGIVIIVSHDRYFLDNVVTKIVEVEDMESITYKGNYSSYVNQKEENMLEQFHQYKEQQKQIKTIQKNVKELRDWATRVDNNKFFKRAVSLQKKLDKMKSSDTESNRAYRSRGQYIRTEKPKFERKNMKLNFKETERSGNETIKAEGLSKSFEDKVILKDADLMINFGERVALIGPNGSGKTTFLKLLLGEECPDAGVVELGANVMVAYLPQKITFKNDEFTVLDCFREDVFLAEGKAREYLSKFMFYGSSVFKKVKHLSGGEKIRLSLSKLLYEDVNLLILDEPTNHLDIDSIETFEEAMEEFKGTICFISHDRYFINKIGERVIAIEDNAFKSYPGNYNYYKSVKDELTQQAIKEPVVKSGKVKKSRNIDERKNMEYEKDRARAKVTSLENEIREIDLAMADSRVHYEELNKLYCRKEELSKAMDGAMELWVSFNN</sequence>
<keyword evidence="1" id="KW-0547">Nucleotide-binding</keyword>
<dbReference type="SUPFAM" id="SSF52540">
    <property type="entry name" value="P-loop containing nucleoside triphosphate hydrolases"/>
    <property type="match status" value="2"/>
</dbReference>
<evidence type="ECO:0000313" key="5">
    <source>
        <dbReference type="EMBL" id="GCD12118.1"/>
    </source>
</evidence>
<dbReference type="SMART" id="SM00382">
    <property type="entry name" value="AAA"/>
    <property type="match status" value="1"/>
</dbReference>
<dbReference type="PROSITE" id="PS50893">
    <property type="entry name" value="ABC_TRANSPORTER_2"/>
    <property type="match status" value="1"/>
</dbReference>
<evidence type="ECO:0000256" key="1">
    <source>
        <dbReference type="ARBA" id="ARBA00022741"/>
    </source>
</evidence>
<dbReference type="PANTHER" id="PTHR42855:SF2">
    <property type="entry name" value="DRUG RESISTANCE ABC TRANSPORTER,ATP-BINDING PROTEIN"/>
    <property type="match status" value="1"/>
</dbReference>
<evidence type="ECO:0000259" key="4">
    <source>
        <dbReference type="PROSITE" id="PS50893"/>
    </source>
</evidence>
<keyword evidence="3" id="KW-0175">Coiled coil</keyword>
<dbReference type="OrthoDB" id="9801441at2"/>
<protein>
    <recommendedName>
        <fullName evidence="4">ABC transporter domain-containing protein</fullName>
    </recommendedName>
</protein>
<dbReference type="Pfam" id="PF00005">
    <property type="entry name" value="ABC_tran"/>
    <property type="match status" value="1"/>
</dbReference>
<dbReference type="Gene3D" id="3.40.50.300">
    <property type="entry name" value="P-loop containing nucleotide triphosphate hydrolases"/>
    <property type="match status" value="2"/>
</dbReference>
<proteinExistence type="predicted"/>
<feature type="coiled-coil region" evidence="3">
    <location>
        <begin position="401"/>
        <end position="428"/>
    </location>
</feature>
<accession>A0A401URJ4</accession>
<dbReference type="RefSeq" id="WP_125004545.1">
    <property type="nucleotide sequence ID" value="NZ_BHYK01000027.1"/>
</dbReference>